<keyword evidence="5" id="KW-1185">Reference proteome</keyword>
<dbReference type="EMBL" id="CAADRA010007025">
    <property type="protein sequence ID" value="VFT98398.1"/>
    <property type="molecule type" value="Genomic_DNA"/>
</dbReference>
<reference evidence="3" key="2">
    <citation type="submission" date="2019-06" db="EMBL/GenBank/DDBJ databases">
        <title>Genomics analysis of Aphanomyces spp. identifies a new class of oomycete effector associated with host adaptation.</title>
        <authorList>
            <person name="Gaulin E."/>
        </authorList>
    </citation>
    <scope>NUCLEOTIDE SEQUENCE</scope>
    <source>
        <strain evidence="3">CBS 578.67</strain>
    </source>
</reference>
<dbReference type="CDD" id="cd00519">
    <property type="entry name" value="Lipase_3"/>
    <property type="match status" value="1"/>
</dbReference>
<protein>
    <submittedName>
        <fullName evidence="4">Aste57867_21729 protein</fullName>
    </submittedName>
</protein>
<dbReference type="InterPro" id="IPR051218">
    <property type="entry name" value="Sec_MonoDiacylglyc_Lipase"/>
</dbReference>
<dbReference type="Proteomes" id="UP000332933">
    <property type="component" value="Unassembled WGS sequence"/>
</dbReference>
<dbReference type="Pfam" id="PF01764">
    <property type="entry name" value="Lipase_3"/>
    <property type="match status" value="1"/>
</dbReference>
<dbReference type="SUPFAM" id="SSF53474">
    <property type="entry name" value="alpha/beta-Hydrolases"/>
    <property type="match status" value="1"/>
</dbReference>
<feature type="chain" id="PRO_5033827640" evidence="1">
    <location>
        <begin position="22"/>
        <end position="295"/>
    </location>
</feature>
<evidence type="ECO:0000313" key="3">
    <source>
        <dbReference type="EMBL" id="KAF0686452.1"/>
    </source>
</evidence>
<keyword evidence="1" id="KW-0732">Signal</keyword>
<organism evidence="4 5">
    <name type="scientific">Aphanomyces stellatus</name>
    <dbReference type="NCBI Taxonomy" id="120398"/>
    <lineage>
        <taxon>Eukaryota</taxon>
        <taxon>Sar</taxon>
        <taxon>Stramenopiles</taxon>
        <taxon>Oomycota</taxon>
        <taxon>Saprolegniomycetes</taxon>
        <taxon>Saprolegniales</taxon>
        <taxon>Verrucalvaceae</taxon>
        <taxon>Aphanomyces</taxon>
    </lineage>
</organism>
<accession>A0A485LIA5</accession>
<evidence type="ECO:0000313" key="5">
    <source>
        <dbReference type="Proteomes" id="UP000332933"/>
    </source>
</evidence>
<dbReference type="PANTHER" id="PTHR45856:SF25">
    <property type="entry name" value="FUNGAL LIPASE-LIKE DOMAIN-CONTAINING PROTEIN"/>
    <property type="match status" value="1"/>
</dbReference>
<dbReference type="OrthoDB" id="426718at2759"/>
<gene>
    <name evidence="4" type="primary">Aste57867_21729</name>
    <name evidence="3" type="ORF">As57867_021660</name>
    <name evidence="4" type="ORF">ASTE57867_21729</name>
</gene>
<dbReference type="PANTHER" id="PTHR45856">
    <property type="entry name" value="ALPHA/BETA-HYDROLASES SUPERFAMILY PROTEIN"/>
    <property type="match status" value="1"/>
</dbReference>
<reference evidence="4 5" key="1">
    <citation type="submission" date="2019-03" db="EMBL/GenBank/DDBJ databases">
        <authorList>
            <person name="Gaulin E."/>
            <person name="Dumas B."/>
        </authorList>
    </citation>
    <scope>NUCLEOTIDE SEQUENCE [LARGE SCALE GENOMIC DNA]</scope>
    <source>
        <strain evidence="4">CBS 568.67</strain>
    </source>
</reference>
<dbReference type="InterPro" id="IPR029058">
    <property type="entry name" value="AB_hydrolase_fold"/>
</dbReference>
<dbReference type="AlphaFoldDB" id="A0A485LIA5"/>
<evidence type="ECO:0000313" key="4">
    <source>
        <dbReference type="EMBL" id="VFT98398.1"/>
    </source>
</evidence>
<feature type="signal peptide" evidence="1">
    <location>
        <begin position="1"/>
        <end position="21"/>
    </location>
</feature>
<dbReference type="InterPro" id="IPR002921">
    <property type="entry name" value="Fungal_lipase-type"/>
</dbReference>
<feature type="domain" description="Fungal lipase-type" evidence="2">
    <location>
        <begin position="103"/>
        <end position="235"/>
    </location>
</feature>
<dbReference type="EMBL" id="VJMH01006999">
    <property type="protein sequence ID" value="KAF0686452.1"/>
    <property type="molecule type" value="Genomic_DNA"/>
</dbReference>
<dbReference type="Gene3D" id="3.40.50.1820">
    <property type="entry name" value="alpha/beta hydrolase"/>
    <property type="match status" value="1"/>
</dbReference>
<sequence>MQRVAALVGLAVLSLAAAATARRVPVYDHTLTTLQTPAPPYNESHAKYIGRLVSVAYCHRDQVEAWTCPPCANVSRLDDVIVINDKSHNFQGMLGFTGDAILVAFRGSMDLANWVANLSFLQTRPWSAQLPKAAVHRGFYSTYDSIATQLVLALETLFVLHPHAPLLVAGHSLGAAVAAIAVVDLHVRHNITTHTLLTFGEPRVGNAAFVTRLLQVVPHMHRLTHWRDIVPHVPLEWQGYVHEPQEVWYTENATAYKLCSPTMGEDPSCSLQVPTISSFADHVVYLNISMSHLVC</sequence>
<proteinExistence type="predicted"/>
<name>A0A485LIA5_9STRA</name>
<evidence type="ECO:0000256" key="1">
    <source>
        <dbReference type="SAM" id="SignalP"/>
    </source>
</evidence>
<evidence type="ECO:0000259" key="2">
    <source>
        <dbReference type="Pfam" id="PF01764"/>
    </source>
</evidence>
<dbReference type="GO" id="GO:0006629">
    <property type="term" value="P:lipid metabolic process"/>
    <property type="evidence" value="ECO:0007669"/>
    <property type="project" value="InterPro"/>
</dbReference>